<gene>
    <name evidence="2" type="ORF">YBN1229_v1_3509</name>
</gene>
<evidence type="ECO:0000259" key="1">
    <source>
        <dbReference type="PROSITE" id="PS50222"/>
    </source>
</evidence>
<keyword evidence="3" id="KW-1185">Reference proteome</keyword>
<name>A0A0D6JJH3_9HYPH</name>
<feature type="domain" description="EF-hand" evidence="1">
    <location>
        <begin position="59"/>
        <end position="94"/>
    </location>
</feature>
<dbReference type="PROSITE" id="PS50222">
    <property type="entry name" value="EF_HAND_2"/>
    <property type="match status" value="1"/>
</dbReference>
<dbReference type="InterPro" id="IPR002048">
    <property type="entry name" value="EF_hand_dom"/>
</dbReference>
<sequence>MVEAMVTTRCMNYIISTFVNPPPFHELIALTFFVFFGVHKMRTFILAATLAALTFHPVYAEEDCDKTWNAYDLNSDGYLKGDEARKFRDDMNIRGITVGDTKDGSISANQYAKACESDFWEKISEDTR</sequence>
<organism evidence="2 3">
    <name type="scientific">Candidatus Filomicrobium marinum</name>
    <dbReference type="NCBI Taxonomy" id="1608628"/>
    <lineage>
        <taxon>Bacteria</taxon>
        <taxon>Pseudomonadati</taxon>
        <taxon>Pseudomonadota</taxon>
        <taxon>Alphaproteobacteria</taxon>
        <taxon>Hyphomicrobiales</taxon>
        <taxon>Hyphomicrobiaceae</taxon>
        <taxon>Filomicrobium</taxon>
    </lineage>
</organism>
<dbReference type="Proteomes" id="UP000033187">
    <property type="component" value="Chromosome 1"/>
</dbReference>
<proteinExistence type="predicted"/>
<dbReference type="InterPro" id="IPR011992">
    <property type="entry name" value="EF-hand-dom_pair"/>
</dbReference>
<dbReference type="GO" id="GO:0005509">
    <property type="term" value="F:calcium ion binding"/>
    <property type="evidence" value="ECO:0007669"/>
    <property type="project" value="InterPro"/>
</dbReference>
<dbReference type="SUPFAM" id="SSF47473">
    <property type="entry name" value="EF-hand"/>
    <property type="match status" value="1"/>
</dbReference>
<dbReference type="EMBL" id="LN829119">
    <property type="protein sequence ID" value="CPR22076.1"/>
    <property type="molecule type" value="Genomic_DNA"/>
</dbReference>
<dbReference type="AlphaFoldDB" id="A0A0D6JJH3"/>
<protein>
    <recommendedName>
        <fullName evidence="1">EF-hand domain-containing protein</fullName>
    </recommendedName>
</protein>
<reference evidence="3" key="1">
    <citation type="submission" date="2015-02" db="EMBL/GenBank/DDBJ databases">
        <authorList>
            <person name="Chooi Y.-H."/>
        </authorList>
    </citation>
    <scope>NUCLEOTIDE SEQUENCE [LARGE SCALE GENOMIC DNA]</scope>
    <source>
        <strain evidence="3">strain Y</strain>
    </source>
</reference>
<accession>A0A0D6JJH3</accession>
<evidence type="ECO:0000313" key="2">
    <source>
        <dbReference type="EMBL" id="CPR22076.1"/>
    </source>
</evidence>
<dbReference type="KEGG" id="fiy:BN1229_v1_3509"/>
<evidence type="ECO:0000313" key="3">
    <source>
        <dbReference type="Proteomes" id="UP000033187"/>
    </source>
</evidence>